<evidence type="ECO:0000256" key="1">
    <source>
        <dbReference type="SAM" id="SignalP"/>
    </source>
</evidence>
<protein>
    <recommendedName>
        <fullName evidence="4">Secreted protein</fullName>
    </recommendedName>
</protein>
<feature type="signal peptide" evidence="1">
    <location>
        <begin position="1"/>
        <end position="20"/>
    </location>
</feature>
<organism evidence="2 3">
    <name type="scientific">Vigna angularis var. angularis</name>
    <dbReference type="NCBI Taxonomy" id="157739"/>
    <lineage>
        <taxon>Eukaryota</taxon>
        <taxon>Viridiplantae</taxon>
        <taxon>Streptophyta</taxon>
        <taxon>Embryophyta</taxon>
        <taxon>Tracheophyta</taxon>
        <taxon>Spermatophyta</taxon>
        <taxon>Magnoliopsida</taxon>
        <taxon>eudicotyledons</taxon>
        <taxon>Gunneridae</taxon>
        <taxon>Pentapetalae</taxon>
        <taxon>rosids</taxon>
        <taxon>fabids</taxon>
        <taxon>Fabales</taxon>
        <taxon>Fabaceae</taxon>
        <taxon>Papilionoideae</taxon>
        <taxon>50 kb inversion clade</taxon>
        <taxon>NPAAA clade</taxon>
        <taxon>indigoferoid/millettioid clade</taxon>
        <taxon>Phaseoleae</taxon>
        <taxon>Vigna</taxon>
    </lineage>
</organism>
<name>A0A0S3S702_PHAAN</name>
<dbReference type="Proteomes" id="UP000291084">
    <property type="component" value="Chromosome 5"/>
</dbReference>
<proteinExistence type="predicted"/>
<keyword evidence="3" id="KW-1185">Reference proteome</keyword>
<evidence type="ECO:0000313" key="3">
    <source>
        <dbReference type="Proteomes" id="UP000291084"/>
    </source>
</evidence>
<sequence>MRPWDQNLLSFLLSSQTFLAMTSTPSSSSFLPWPTMELAWRSAFPPATTVPTSPPASLAPSTGDFFQQGSLMFSTQPFPCIGYLRYQNL</sequence>
<accession>A0A0S3S702</accession>
<dbReference type="EMBL" id="AP015038">
    <property type="protein sequence ID" value="BAT88590.1"/>
    <property type="molecule type" value="Genomic_DNA"/>
</dbReference>
<evidence type="ECO:0008006" key="4">
    <source>
        <dbReference type="Google" id="ProtNLM"/>
    </source>
</evidence>
<evidence type="ECO:0000313" key="2">
    <source>
        <dbReference type="EMBL" id="BAT88590.1"/>
    </source>
</evidence>
<dbReference type="AlphaFoldDB" id="A0A0S3S702"/>
<reference evidence="2 3" key="1">
    <citation type="journal article" date="2015" name="Sci. Rep.">
        <title>The power of single molecule real-time sequencing technology in the de novo assembly of a eukaryotic genome.</title>
        <authorList>
            <person name="Sakai H."/>
            <person name="Naito K."/>
            <person name="Ogiso-Tanaka E."/>
            <person name="Takahashi Y."/>
            <person name="Iseki K."/>
            <person name="Muto C."/>
            <person name="Satou K."/>
            <person name="Teruya K."/>
            <person name="Shiroma A."/>
            <person name="Shimoji M."/>
            <person name="Hirano T."/>
            <person name="Itoh T."/>
            <person name="Kaga A."/>
            <person name="Tomooka N."/>
        </authorList>
    </citation>
    <scope>NUCLEOTIDE SEQUENCE [LARGE SCALE GENOMIC DNA]</scope>
    <source>
        <strain evidence="3">cv. Shumari</strain>
    </source>
</reference>
<keyword evidence="1" id="KW-0732">Signal</keyword>
<feature type="chain" id="PRO_5006617874" description="Secreted protein" evidence="1">
    <location>
        <begin position="21"/>
        <end position="89"/>
    </location>
</feature>
<gene>
    <name evidence="2" type="primary">Vigan.05G212600</name>
    <name evidence="2" type="ORF">VIGAN_05212600</name>
</gene>